<dbReference type="AlphaFoldDB" id="A0A016SS72"/>
<comment type="caution">
    <text evidence="1">The sequence shown here is derived from an EMBL/GenBank/DDBJ whole genome shotgun (WGS) entry which is preliminary data.</text>
</comment>
<protein>
    <submittedName>
        <fullName evidence="1">Uncharacterized protein</fullName>
    </submittedName>
</protein>
<reference evidence="2" key="1">
    <citation type="journal article" date="2015" name="Nat. Genet.">
        <title>The genome and transcriptome of the zoonotic hookworm Ancylostoma ceylanicum identify infection-specific gene families.</title>
        <authorList>
            <person name="Schwarz E.M."/>
            <person name="Hu Y."/>
            <person name="Antoshechkin I."/>
            <person name="Miller M.M."/>
            <person name="Sternberg P.W."/>
            <person name="Aroian R.V."/>
        </authorList>
    </citation>
    <scope>NUCLEOTIDE SEQUENCE</scope>
    <source>
        <strain evidence="2">HY135</strain>
    </source>
</reference>
<accession>A0A016SS72</accession>
<keyword evidence="2" id="KW-1185">Reference proteome</keyword>
<organism evidence="1 2">
    <name type="scientific">Ancylostoma ceylanicum</name>
    <dbReference type="NCBI Taxonomy" id="53326"/>
    <lineage>
        <taxon>Eukaryota</taxon>
        <taxon>Metazoa</taxon>
        <taxon>Ecdysozoa</taxon>
        <taxon>Nematoda</taxon>
        <taxon>Chromadorea</taxon>
        <taxon>Rhabditida</taxon>
        <taxon>Rhabditina</taxon>
        <taxon>Rhabditomorpha</taxon>
        <taxon>Strongyloidea</taxon>
        <taxon>Ancylostomatidae</taxon>
        <taxon>Ancylostomatinae</taxon>
        <taxon>Ancylostoma</taxon>
    </lineage>
</organism>
<proteinExistence type="predicted"/>
<evidence type="ECO:0000313" key="1">
    <source>
        <dbReference type="EMBL" id="EYB93405.1"/>
    </source>
</evidence>
<dbReference type="EMBL" id="JARK01001519">
    <property type="protein sequence ID" value="EYB93405.1"/>
    <property type="molecule type" value="Genomic_DNA"/>
</dbReference>
<dbReference type="Proteomes" id="UP000024635">
    <property type="component" value="Unassembled WGS sequence"/>
</dbReference>
<name>A0A016SS72_9BILA</name>
<evidence type="ECO:0000313" key="2">
    <source>
        <dbReference type="Proteomes" id="UP000024635"/>
    </source>
</evidence>
<gene>
    <name evidence="1" type="primary">Acey_s0183.g966</name>
    <name evidence="1" type="ORF">Y032_0183g966</name>
</gene>
<sequence length="70" mass="8270">MSQTKESLRAQYALITEIVCSNTSYHSTFPYFIKRHRISQQRITSAKQAKFRRNHLEWGVLVFLAYISMS</sequence>